<gene>
    <name evidence="2" type="ORF">FAM09_16655</name>
</gene>
<accession>A0A4V4H0Y3</accession>
<dbReference type="InterPro" id="IPR011990">
    <property type="entry name" value="TPR-like_helical_dom_sf"/>
</dbReference>
<dbReference type="OrthoDB" id="3521766at2"/>
<dbReference type="Pfam" id="PF13432">
    <property type="entry name" value="TPR_16"/>
    <property type="match status" value="1"/>
</dbReference>
<proteinExistence type="predicted"/>
<organism evidence="2 3">
    <name type="scientific">Niastella caeni</name>
    <dbReference type="NCBI Taxonomy" id="2569763"/>
    <lineage>
        <taxon>Bacteria</taxon>
        <taxon>Pseudomonadati</taxon>
        <taxon>Bacteroidota</taxon>
        <taxon>Chitinophagia</taxon>
        <taxon>Chitinophagales</taxon>
        <taxon>Chitinophagaceae</taxon>
        <taxon>Niastella</taxon>
    </lineage>
</organism>
<dbReference type="Gene3D" id="1.25.40.10">
    <property type="entry name" value="Tetratricopeptide repeat domain"/>
    <property type="match status" value="1"/>
</dbReference>
<dbReference type="AlphaFoldDB" id="A0A4V4H0Y3"/>
<feature type="signal peptide" evidence="1">
    <location>
        <begin position="1"/>
        <end position="19"/>
    </location>
</feature>
<comment type="caution">
    <text evidence="2">The sequence shown here is derived from an EMBL/GenBank/DDBJ whole genome shotgun (WGS) entry which is preliminary data.</text>
</comment>
<dbReference type="RefSeq" id="WP_136578261.1">
    <property type="nucleotide sequence ID" value="NZ_STFF01000004.1"/>
</dbReference>
<keyword evidence="3" id="KW-1185">Reference proteome</keyword>
<dbReference type="Proteomes" id="UP000306918">
    <property type="component" value="Unassembled WGS sequence"/>
</dbReference>
<dbReference type="SUPFAM" id="SSF48452">
    <property type="entry name" value="TPR-like"/>
    <property type="match status" value="1"/>
</dbReference>
<dbReference type="InterPro" id="IPR034122">
    <property type="entry name" value="Retropepsin-like_bacterial"/>
</dbReference>
<keyword evidence="1" id="KW-0732">Signal</keyword>
<dbReference type="InterPro" id="IPR019734">
    <property type="entry name" value="TPR_rpt"/>
</dbReference>
<dbReference type="SMART" id="SM00028">
    <property type="entry name" value="TPR"/>
    <property type="match status" value="3"/>
</dbReference>
<dbReference type="Gene3D" id="2.40.70.10">
    <property type="entry name" value="Acid Proteases"/>
    <property type="match status" value="2"/>
</dbReference>
<evidence type="ECO:0000313" key="3">
    <source>
        <dbReference type="Proteomes" id="UP000306918"/>
    </source>
</evidence>
<sequence length="416" mass="46479">MAKKLIMMSVLTLLGIGSAAQSMKKAKAYFKSGNFSQAKNEYLHIIDKQPQNGKALIYLGYILLMQNKLDEAESWLLKASKIKPNFATINNFLAEIYYRRNDFDKAAVYFRAIGREGLALKLARFKNQTPYQVDKQFDEVRIQFIVTNPLPFVKVIINQQYEGNFILDTGAGELILDENFAREAGAEIFGKPEISDFGGGKKATISHGKISSIQLGRFTVKNIPVQLLQLRHIELEGMKIDGVIGTIFLSQFLSTIDYKNGDLVLRNKHTHFPDQLSANALNASLIPFSIAGDHYMLAKGSINDSDTMLFFIDTGLGNTAFTCPASTVKKLKLPLQKNKRSSGQGGGGHYDIYPFHIEKLCLGNICVSNLHGQYGPFPKTLENSFGFKIDGLLSHEFFLNKALTIDFESMKYLISE</sequence>
<dbReference type="InterPro" id="IPR021109">
    <property type="entry name" value="Peptidase_aspartic_dom_sf"/>
</dbReference>
<evidence type="ECO:0000256" key="1">
    <source>
        <dbReference type="SAM" id="SignalP"/>
    </source>
</evidence>
<dbReference type="CDD" id="cd05483">
    <property type="entry name" value="retropepsin_like_bacteria"/>
    <property type="match status" value="1"/>
</dbReference>
<reference evidence="2 3" key="1">
    <citation type="submission" date="2019-04" db="EMBL/GenBank/DDBJ databases">
        <title>Niastella caeni sp. nov., isolated from activated sludge.</title>
        <authorList>
            <person name="Sheng M."/>
        </authorList>
    </citation>
    <scope>NUCLEOTIDE SEQUENCE [LARGE SCALE GENOMIC DNA]</scope>
    <source>
        <strain evidence="2 3">HX-2-15</strain>
    </source>
</reference>
<feature type="chain" id="PRO_5020451148" evidence="1">
    <location>
        <begin position="20"/>
        <end position="416"/>
    </location>
</feature>
<name>A0A4V4H0Y3_9BACT</name>
<evidence type="ECO:0000313" key="2">
    <source>
        <dbReference type="EMBL" id="THU38306.1"/>
    </source>
</evidence>
<protein>
    <submittedName>
        <fullName evidence="2">Tetratricopeptide repeat protein</fullName>
    </submittedName>
</protein>
<dbReference type="SUPFAM" id="SSF50630">
    <property type="entry name" value="Acid proteases"/>
    <property type="match status" value="1"/>
</dbReference>
<dbReference type="EMBL" id="STFF01000004">
    <property type="protein sequence ID" value="THU38306.1"/>
    <property type="molecule type" value="Genomic_DNA"/>
</dbReference>
<dbReference type="Pfam" id="PF13650">
    <property type="entry name" value="Asp_protease_2"/>
    <property type="match status" value="1"/>
</dbReference>